<sequence length="394" mass="43775">MNSNSVFSIIFILTFIGSLFSYKCFSQENDFVNRAEITIGPDAVLSAKGNVLNEGTLHNSGKIYVNNNFINQGIFNAQSGSIVIHGDTDQSIDFKKDTIHEIEVNGVGHKYFRGQVFVNNSLKLLKGIVRPDTGARLILSDAIIIEGGDEESYVEGILFHEGTTDKFYPIGINGMYSPVYLSNILGNNPVLGFEIHQPNSFTNESKELKKISTQYYWEKFIIGGNLDSATLTLNYQPDESLLPKQIQDLVVAGLDETIGFRNLGGSHEGDLTSALITSQIRISDESFFTLGIPSTDITLFIPNALSPLAPHPEDQVVKVFVNRLIPDDFHFKVFDHRGIIVFYSNSFHQMNEEGWDGINIHSGKYLSPGVYHYVIQGTVYGDKFSKAGKVTVIR</sequence>
<evidence type="ECO:0000313" key="1">
    <source>
        <dbReference type="EMBL" id="MEN7550820.1"/>
    </source>
</evidence>
<comment type="caution">
    <text evidence="1">The sequence shown here is derived from an EMBL/GenBank/DDBJ whole genome shotgun (WGS) entry which is preliminary data.</text>
</comment>
<evidence type="ECO:0008006" key="3">
    <source>
        <dbReference type="Google" id="ProtNLM"/>
    </source>
</evidence>
<dbReference type="RefSeq" id="WP_346823602.1">
    <property type="nucleotide sequence ID" value="NZ_JBDKWZ010000017.1"/>
</dbReference>
<dbReference type="Proteomes" id="UP001403385">
    <property type="component" value="Unassembled WGS sequence"/>
</dbReference>
<reference evidence="1 2" key="1">
    <citation type="submission" date="2024-04" db="EMBL/GenBank/DDBJ databases">
        <title>Novel genus in family Flammeovirgaceae.</title>
        <authorList>
            <person name="Nguyen T.H."/>
            <person name="Vuong T.Q."/>
            <person name="Le H."/>
            <person name="Kim S.-G."/>
        </authorList>
    </citation>
    <scope>NUCLEOTIDE SEQUENCE [LARGE SCALE GENOMIC DNA]</scope>
    <source>
        <strain evidence="1 2">JCM 23209</strain>
    </source>
</reference>
<organism evidence="1 2">
    <name type="scientific">Rapidithrix thailandica</name>
    <dbReference type="NCBI Taxonomy" id="413964"/>
    <lineage>
        <taxon>Bacteria</taxon>
        <taxon>Pseudomonadati</taxon>
        <taxon>Bacteroidota</taxon>
        <taxon>Cytophagia</taxon>
        <taxon>Cytophagales</taxon>
        <taxon>Flammeovirgaceae</taxon>
        <taxon>Rapidithrix</taxon>
    </lineage>
</organism>
<keyword evidence="2" id="KW-1185">Reference proteome</keyword>
<accession>A0AAW9SG77</accession>
<evidence type="ECO:0000313" key="2">
    <source>
        <dbReference type="Proteomes" id="UP001403385"/>
    </source>
</evidence>
<dbReference type="AlphaFoldDB" id="A0AAW9SG77"/>
<gene>
    <name evidence="1" type="ORF">AAG747_23065</name>
</gene>
<name>A0AAW9SG77_9BACT</name>
<protein>
    <recommendedName>
        <fullName evidence="3">Gliding motility-associated C-terminal domain-containing protein</fullName>
    </recommendedName>
</protein>
<dbReference type="EMBL" id="JBDKWZ010000017">
    <property type="protein sequence ID" value="MEN7550820.1"/>
    <property type="molecule type" value="Genomic_DNA"/>
</dbReference>
<proteinExistence type="predicted"/>